<evidence type="ECO:0000313" key="2">
    <source>
        <dbReference type="Proteomes" id="UP000318478"/>
    </source>
</evidence>
<comment type="caution">
    <text evidence="1">The sequence shown here is derived from an EMBL/GenBank/DDBJ whole genome shotgun (WGS) entry which is preliminary data.</text>
</comment>
<evidence type="ECO:0000313" key="1">
    <source>
        <dbReference type="EMBL" id="TWT74503.1"/>
    </source>
</evidence>
<dbReference type="EMBL" id="SJPO01000008">
    <property type="protein sequence ID" value="TWT74503.1"/>
    <property type="molecule type" value="Genomic_DNA"/>
</dbReference>
<gene>
    <name evidence="1" type="ORF">Pla123a_33260</name>
</gene>
<protein>
    <submittedName>
        <fullName evidence="1">Uncharacterized protein</fullName>
    </submittedName>
</protein>
<organism evidence="1 2">
    <name type="scientific">Posidoniimonas polymericola</name>
    <dbReference type="NCBI Taxonomy" id="2528002"/>
    <lineage>
        <taxon>Bacteria</taxon>
        <taxon>Pseudomonadati</taxon>
        <taxon>Planctomycetota</taxon>
        <taxon>Planctomycetia</taxon>
        <taxon>Pirellulales</taxon>
        <taxon>Lacipirellulaceae</taxon>
        <taxon>Posidoniimonas</taxon>
    </lineage>
</organism>
<proteinExistence type="predicted"/>
<keyword evidence="2" id="KW-1185">Reference proteome</keyword>
<dbReference type="Proteomes" id="UP000318478">
    <property type="component" value="Unassembled WGS sequence"/>
</dbReference>
<name>A0A5C5YHB6_9BACT</name>
<sequence length="60" mass="6540">MGASGLAWKTRRLSWDGFRELRVAGSSLFGEAYTPMGDSWHEFEVDLETGEAVGGSYNGP</sequence>
<dbReference type="AlphaFoldDB" id="A0A5C5YHB6"/>
<accession>A0A5C5YHB6</accession>
<reference evidence="1 2" key="1">
    <citation type="submission" date="2019-02" db="EMBL/GenBank/DDBJ databases">
        <title>Deep-cultivation of Planctomycetes and their phenomic and genomic characterization uncovers novel biology.</title>
        <authorList>
            <person name="Wiegand S."/>
            <person name="Jogler M."/>
            <person name="Boedeker C."/>
            <person name="Pinto D."/>
            <person name="Vollmers J."/>
            <person name="Rivas-Marin E."/>
            <person name="Kohn T."/>
            <person name="Peeters S.H."/>
            <person name="Heuer A."/>
            <person name="Rast P."/>
            <person name="Oberbeckmann S."/>
            <person name="Bunk B."/>
            <person name="Jeske O."/>
            <person name="Meyerdierks A."/>
            <person name="Storesund J.E."/>
            <person name="Kallscheuer N."/>
            <person name="Luecker S."/>
            <person name="Lage O.M."/>
            <person name="Pohl T."/>
            <person name="Merkel B.J."/>
            <person name="Hornburger P."/>
            <person name="Mueller R.-W."/>
            <person name="Bruemmer F."/>
            <person name="Labrenz M."/>
            <person name="Spormann A.M."/>
            <person name="Op Den Camp H."/>
            <person name="Overmann J."/>
            <person name="Amann R."/>
            <person name="Jetten M.S.M."/>
            <person name="Mascher T."/>
            <person name="Medema M.H."/>
            <person name="Devos D.P."/>
            <person name="Kaster A.-K."/>
            <person name="Ovreas L."/>
            <person name="Rohde M."/>
            <person name="Galperin M.Y."/>
            <person name="Jogler C."/>
        </authorList>
    </citation>
    <scope>NUCLEOTIDE SEQUENCE [LARGE SCALE GENOMIC DNA]</scope>
    <source>
        <strain evidence="1 2">Pla123a</strain>
    </source>
</reference>